<dbReference type="InterPro" id="IPR036286">
    <property type="entry name" value="LexA/Signal_pep-like_sf"/>
</dbReference>
<keyword evidence="2" id="KW-0238">DNA-binding</keyword>
<evidence type="ECO:0000256" key="1">
    <source>
        <dbReference type="ARBA" id="ARBA00023015"/>
    </source>
</evidence>
<dbReference type="RefSeq" id="WP_350404336.1">
    <property type="nucleotide sequence ID" value="NZ_CP158490.1"/>
</dbReference>
<sequence>MTTKPPYIAEEAARLKAAYNVRKAEDRTLTQEKVADICGWAGQSAVSQYMTGKIALNLPALLSLSRAIGFAPESVSPRLAETMSTANNGSKISNPSSGGFHQNTTEMGPAGRLLPVIGYVKAVAFCEADEGFKKDDVEEWVEAGGPAGPRAFILRVEGKSMEPDFKPGDKVVVDPDMQWNSGDFVVARRPNDKAATLRQVSEEGGELYLYATNPNWPDRVIKISQEWKVYGRARRKIVDL</sequence>
<evidence type="ECO:0000313" key="5">
    <source>
        <dbReference type="EMBL" id="XBY25715.1"/>
    </source>
</evidence>
<gene>
    <name evidence="5" type="ORF">ABCR88_07745</name>
</gene>
<dbReference type="PANTHER" id="PTHR40661">
    <property type="match status" value="1"/>
</dbReference>
<evidence type="ECO:0000256" key="2">
    <source>
        <dbReference type="ARBA" id="ARBA00023125"/>
    </source>
</evidence>
<dbReference type="PANTHER" id="PTHR40661:SF3">
    <property type="entry name" value="FELS-1 PROPHAGE TRANSCRIPTIONAL REGULATOR"/>
    <property type="match status" value="1"/>
</dbReference>
<dbReference type="AlphaFoldDB" id="A0AAU7X1I3"/>
<dbReference type="Pfam" id="PF00717">
    <property type="entry name" value="Peptidase_S24"/>
    <property type="match status" value="1"/>
</dbReference>
<dbReference type="InterPro" id="IPR010982">
    <property type="entry name" value="Lambda_DNA-bd_dom_sf"/>
</dbReference>
<protein>
    <submittedName>
        <fullName evidence="5">LexA family transcriptional regulator</fullName>
    </submittedName>
</protein>
<evidence type="ECO:0000256" key="3">
    <source>
        <dbReference type="ARBA" id="ARBA00023163"/>
    </source>
</evidence>
<keyword evidence="1" id="KW-0805">Transcription regulation</keyword>
<dbReference type="GO" id="GO:0003677">
    <property type="term" value="F:DNA binding"/>
    <property type="evidence" value="ECO:0007669"/>
    <property type="project" value="UniProtKB-KW"/>
</dbReference>
<dbReference type="EMBL" id="CP158490">
    <property type="protein sequence ID" value="XBY25715.1"/>
    <property type="molecule type" value="Genomic_DNA"/>
</dbReference>
<name>A0AAU7X1I3_9PSED</name>
<evidence type="ECO:0000259" key="4">
    <source>
        <dbReference type="PROSITE" id="PS50943"/>
    </source>
</evidence>
<keyword evidence="3" id="KW-0804">Transcription</keyword>
<dbReference type="SUPFAM" id="SSF47413">
    <property type="entry name" value="lambda repressor-like DNA-binding domains"/>
    <property type="match status" value="1"/>
</dbReference>
<organism evidence="5">
    <name type="scientific">Pseudomonas sp. W17</name>
    <dbReference type="NCBI Taxonomy" id="3144407"/>
    <lineage>
        <taxon>Bacteria</taxon>
        <taxon>Pseudomonadati</taxon>
        <taxon>Pseudomonadota</taxon>
        <taxon>Gammaproteobacteria</taxon>
        <taxon>Pseudomonadales</taxon>
        <taxon>Pseudomonadaceae</taxon>
        <taxon>Pseudomonas</taxon>
    </lineage>
</organism>
<dbReference type="SUPFAM" id="SSF51306">
    <property type="entry name" value="LexA/Signal peptidase"/>
    <property type="match status" value="1"/>
</dbReference>
<dbReference type="InterPro" id="IPR039418">
    <property type="entry name" value="LexA-like"/>
</dbReference>
<accession>A0AAU7X1I3</accession>
<dbReference type="PROSITE" id="PS50943">
    <property type="entry name" value="HTH_CROC1"/>
    <property type="match status" value="1"/>
</dbReference>
<feature type="domain" description="HTH cro/C1-type" evidence="4">
    <location>
        <begin position="25"/>
        <end position="75"/>
    </location>
</feature>
<reference evidence="5" key="1">
    <citation type="submission" date="2024-06" db="EMBL/GenBank/DDBJ databases">
        <authorList>
            <person name="Wu L."/>
        </authorList>
    </citation>
    <scope>NUCLEOTIDE SEQUENCE</scope>
    <source>
        <strain evidence="5">W17</strain>
    </source>
</reference>
<dbReference type="InterPro" id="IPR015927">
    <property type="entry name" value="Peptidase_S24_S26A/B/C"/>
</dbReference>
<dbReference type="CDD" id="cd06529">
    <property type="entry name" value="S24_LexA-like"/>
    <property type="match status" value="1"/>
</dbReference>
<dbReference type="InterPro" id="IPR001387">
    <property type="entry name" value="Cro/C1-type_HTH"/>
</dbReference>
<dbReference type="Gene3D" id="1.10.260.40">
    <property type="entry name" value="lambda repressor-like DNA-binding domains"/>
    <property type="match status" value="1"/>
</dbReference>
<dbReference type="Gene3D" id="2.10.109.10">
    <property type="entry name" value="Umud Fragment, subunit A"/>
    <property type="match status" value="1"/>
</dbReference>
<proteinExistence type="predicted"/>